<evidence type="ECO:0000256" key="3">
    <source>
        <dbReference type="ARBA" id="ARBA00022475"/>
    </source>
</evidence>
<feature type="transmembrane region" description="Helical" evidence="7">
    <location>
        <begin position="61"/>
        <end position="85"/>
    </location>
</feature>
<proteinExistence type="inferred from homology"/>
<evidence type="ECO:0000313" key="9">
    <source>
        <dbReference type="Proteomes" id="UP000282926"/>
    </source>
</evidence>
<dbReference type="Proteomes" id="UP000282926">
    <property type="component" value="Unassembled WGS sequence"/>
</dbReference>
<organism evidence="8 9">
    <name type="scientific">Lujinxingia sediminis</name>
    <dbReference type="NCBI Taxonomy" id="2480984"/>
    <lineage>
        <taxon>Bacteria</taxon>
        <taxon>Deltaproteobacteria</taxon>
        <taxon>Bradymonadales</taxon>
        <taxon>Lujinxingiaceae</taxon>
        <taxon>Lujinxingia</taxon>
    </lineage>
</organism>
<evidence type="ECO:0000256" key="6">
    <source>
        <dbReference type="ARBA" id="ARBA00023136"/>
    </source>
</evidence>
<sequence length="345" mass="37268">MLELPMIVAAIIVLALIVYLLTGGADFGGGIWYLFATGERKDDQRSALTDAIAPIWEANHVWLILVVVLLFVCFPPAFSAIMTALHIPLTLMLLGIVLRGSAFAFQSYSAGADRLERRSARVFAIASIITPFLLGICAGAIASGDIRRLDSGIIDTDFISEWLQPFPFAIGALTLALCAFLAAVYMTVEADTDALKDDFRRRALWSALATGACALAAILLAMRDAPLIWAGLTTARWSIPFQLVTGLAALLTIAALWIRRFHLARAAAALQVALILLGWALAQFPYLVYPDIRITDAAAETAVLRPVLIALALGSLLLLPAFVYLYKIFKPGRAARPETSPDEVT</sequence>
<dbReference type="Pfam" id="PF02322">
    <property type="entry name" value="Cyt_bd_oxida_II"/>
    <property type="match status" value="1"/>
</dbReference>
<feature type="transmembrane region" description="Helical" evidence="7">
    <location>
        <begin position="91"/>
        <end position="110"/>
    </location>
</feature>
<keyword evidence="3" id="KW-1003">Cell membrane</keyword>
<evidence type="ECO:0000256" key="7">
    <source>
        <dbReference type="SAM" id="Phobius"/>
    </source>
</evidence>
<comment type="similarity">
    <text evidence="2">Belongs to the cytochrome ubiquinol oxidase subunit 2 family.</text>
</comment>
<dbReference type="RefSeq" id="WP_127780788.1">
    <property type="nucleotide sequence ID" value="NZ_SADD01000009.1"/>
</dbReference>
<dbReference type="PANTHER" id="PTHR43141:SF4">
    <property type="entry name" value="CYTOCHROME BD2 SUBUNIT II"/>
    <property type="match status" value="1"/>
</dbReference>
<dbReference type="PANTHER" id="PTHR43141">
    <property type="entry name" value="CYTOCHROME BD2 SUBUNIT II"/>
    <property type="match status" value="1"/>
</dbReference>
<feature type="transmembrane region" description="Helical" evidence="7">
    <location>
        <begin position="307"/>
        <end position="326"/>
    </location>
</feature>
<feature type="transmembrane region" description="Helical" evidence="7">
    <location>
        <begin position="266"/>
        <end position="287"/>
    </location>
</feature>
<dbReference type="EMBL" id="SADD01000009">
    <property type="protein sequence ID" value="RVU42822.1"/>
    <property type="molecule type" value="Genomic_DNA"/>
</dbReference>
<reference evidence="8 9" key="1">
    <citation type="submission" date="2019-01" db="EMBL/GenBank/DDBJ databases">
        <title>Lujinxingia litoralis gen. nov., sp. nov. and Lujinxingia sediminis gen. nov., sp. nov., new members in the order Bradymonadales, isolated from coastal sediment.</title>
        <authorList>
            <person name="Li C.-M."/>
        </authorList>
    </citation>
    <scope>NUCLEOTIDE SEQUENCE [LARGE SCALE GENOMIC DNA]</scope>
    <source>
        <strain evidence="8 9">SEH01</strain>
    </source>
</reference>
<gene>
    <name evidence="8" type="ORF">EA187_15040</name>
</gene>
<feature type="transmembrane region" description="Helical" evidence="7">
    <location>
        <begin position="122"/>
        <end position="142"/>
    </location>
</feature>
<evidence type="ECO:0000256" key="5">
    <source>
        <dbReference type="ARBA" id="ARBA00022989"/>
    </source>
</evidence>
<evidence type="ECO:0000256" key="1">
    <source>
        <dbReference type="ARBA" id="ARBA00004651"/>
    </source>
</evidence>
<evidence type="ECO:0000313" key="8">
    <source>
        <dbReference type="EMBL" id="RVU42822.1"/>
    </source>
</evidence>
<accession>A0ABY0CQP9</accession>
<feature type="transmembrane region" description="Helical" evidence="7">
    <location>
        <begin position="203"/>
        <end position="221"/>
    </location>
</feature>
<comment type="caution">
    <text evidence="8">The sequence shown here is derived from an EMBL/GenBank/DDBJ whole genome shotgun (WGS) entry which is preliminary data.</text>
</comment>
<name>A0ABY0CQP9_9DELT</name>
<dbReference type="InterPro" id="IPR003317">
    <property type="entry name" value="Cyt-d_oxidase_su2"/>
</dbReference>
<protein>
    <submittedName>
        <fullName evidence="8">Cytochrome d ubiquinol oxidase subunit II</fullName>
    </submittedName>
</protein>
<keyword evidence="4 7" id="KW-0812">Transmembrane</keyword>
<feature type="transmembrane region" description="Helical" evidence="7">
    <location>
        <begin position="241"/>
        <end position="259"/>
    </location>
</feature>
<keyword evidence="6 7" id="KW-0472">Membrane</keyword>
<keyword evidence="9" id="KW-1185">Reference proteome</keyword>
<feature type="transmembrane region" description="Helical" evidence="7">
    <location>
        <begin position="162"/>
        <end position="183"/>
    </location>
</feature>
<evidence type="ECO:0000256" key="4">
    <source>
        <dbReference type="ARBA" id="ARBA00022692"/>
    </source>
</evidence>
<keyword evidence="5 7" id="KW-1133">Transmembrane helix</keyword>
<comment type="subcellular location">
    <subcellularLocation>
        <location evidence="1">Cell membrane</location>
        <topology evidence="1">Multi-pass membrane protein</topology>
    </subcellularLocation>
</comment>
<feature type="transmembrane region" description="Helical" evidence="7">
    <location>
        <begin position="6"/>
        <end position="35"/>
    </location>
</feature>
<evidence type="ECO:0000256" key="2">
    <source>
        <dbReference type="ARBA" id="ARBA00007543"/>
    </source>
</evidence>